<dbReference type="PRINTS" id="PR00081">
    <property type="entry name" value="GDHRDH"/>
</dbReference>
<dbReference type="CDD" id="cd05233">
    <property type="entry name" value="SDR_c"/>
    <property type="match status" value="1"/>
</dbReference>
<dbReference type="Gene3D" id="3.40.50.720">
    <property type="entry name" value="NAD(P)-binding Rossmann-like Domain"/>
    <property type="match status" value="1"/>
</dbReference>
<name>A0A6G1L5D5_9PEZI</name>
<comment type="similarity">
    <text evidence="1 4">Belongs to the short-chain dehydrogenases/reductases (SDR) family.</text>
</comment>
<evidence type="ECO:0000256" key="4">
    <source>
        <dbReference type="RuleBase" id="RU000363"/>
    </source>
</evidence>
<dbReference type="PANTHER" id="PTHR42760:SF37">
    <property type="entry name" value="CLAVALDEHYDE DEHYDROGENASE"/>
    <property type="match status" value="1"/>
</dbReference>
<evidence type="ECO:0000313" key="6">
    <source>
        <dbReference type="Proteomes" id="UP000799436"/>
    </source>
</evidence>
<evidence type="ECO:0000256" key="3">
    <source>
        <dbReference type="ARBA" id="ARBA00023002"/>
    </source>
</evidence>
<evidence type="ECO:0000256" key="1">
    <source>
        <dbReference type="ARBA" id="ARBA00006484"/>
    </source>
</evidence>
<dbReference type="FunFam" id="3.40.50.720:FF:000084">
    <property type="entry name" value="Short-chain dehydrogenase reductase"/>
    <property type="match status" value="1"/>
</dbReference>
<sequence length="250" mass="26524">MASKLLSGKIAVVTGSSAGIGRATVQLLLSHGAKVAAIDINEPLISSSTPEEEIAHFTCDVTSNNEVVDTVDKVLKKWGRIDILINNAGVTDNFAATADINDTYWRKCFAVNVDGPMHFMRACIPQFLKQDSKGCILNMCSLAAVSGAVGGSAYTASKHALLGLSRSTAWMYANTGIKCNALCPGGVLGTDIFLHKDQANKFGWERSLAFMQCVPAWLDVSDLMPSILYLVTAPRVNGAELVVDGGLTVA</sequence>
<dbReference type="PRINTS" id="PR00080">
    <property type="entry name" value="SDRFAMILY"/>
</dbReference>
<dbReference type="InterPro" id="IPR002347">
    <property type="entry name" value="SDR_fam"/>
</dbReference>
<gene>
    <name evidence="5" type="ORF">EJ03DRAFT_133431</name>
</gene>
<dbReference type="EMBL" id="ML995847">
    <property type="protein sequence ID" value="KAF2768141.1"/>
    <property type="molecule type" value="Genomic_DNA"/>
</dbReference>
<protein>
    <submittedName>
        <fullName evidence="5">3-ketoacyl-reductase</fullName>
    </submittedName>
</protein>
<keyword evidence="6" id="KW-1185">Reference proteome</keyword>
<dbReference type="SUPFAM" id="SSF51735">
    <property type="entry name" value="NAD(P)-binding Rossmann-fold domains"/>
    <property type="match status" value="1"/>
</dbReference>
<dbReference type="GO" id="GO:0016616">
    <property type="term" value="F:oxidoreductase activity, acting on the CH-OH group of donors, NAD or NADP as acceptor"/>
    <property type="evidence" value="ECO:0007669"/>
    <property type="project" value="TreeGrafter"/>
</dbReference>
<organism evidence="5 6">
    <name type="scientific">Teratosphaeria nubilosa</name>
    <dbReference type="NCBI Taxonomy" id="161662"/>
    <lineage>
        <taxon>Eukaryota</taxon>
        <taxon>Fungi</taxon>
        <taxon>Dikarya</taxon>
        <taxon>Ascomycota</taxon>
        <taxon>Pezizomycotina</taxon>
        <taxon>Dothideomycetes</taxon>
        <taxon>Dothideomycetidae</taxon>
        <taxon>Mycosphaerellales</taxon>
        <taxon>Teratosphaeriaceae</taxon>
        <taxon>Teratosphaeria</taxon>
    </lineage>
</organism>
<evidence type="ECO:0000256" key="2">
    <source>
        <dbReference type="ARBA" id="ARBA00022857"/>
    </source>
</evidence>
<keyword evidence="3" id="KW-0560">Oxidoreductase</keyword>
<dbReference type="Proteomes" id="UP000799436">
    <property type="component" value="Unassembled WGS sequence"/>
</dbReference>
<dbReference type="Pfam" id="PF00106">
    <property type="entry name" value="adh_short"/>
    <property type="match status" value="1"/>
</dbReference>
<evidence type="ECO:0000313" key="5">
    <source>
        <dbReference type="EMBL" id="KAF2768141.1"/>
    </source>
</evidence>
<dbReference type="InterPro" id="IPR036291">
    <property type="entry name" value="NAD(P)-bd_dom_sf"/>
</dbReference>
<proteinExistence type="inferred from homology"/>
<dbReference type="PANTHER" id="PTHR42760">
    <property type="entry name" value="SHORT-CHAIN DEHYDROGENASES/REDUCTASES FAMILY MEMBER"/>
    <property type="match status" value="1"/>
</dbReference>
<dbReference type="OrthoDB" id="417891at2759"/>
<dbReference type="PROSITE" id="PS00061">
    <property type="entry name" value="ADH_SHORT"/>
    <property type="match status" value="1"/>
</dbReference>
<keyword evidence="2" id="KW-0521">NADP</keyword>
<accession>A0A6G1L5D5</accession>
<reference evidence="5" key="1">
    <citation type="journal article" date="2020" name="Stud. Mycol.">
        <title>101 Dothideomycetes genomes: a test case for predicting lifestyles and emergence of pathogens.</title>
        <authorList>
            <person name="Haridas S."/>
            <person name="Albert R."/>
            <person name="Binder M."/>
            <person name="Bloem J."/>
            <person name="Labutti K."/>
            <person name="Salamov A."/>
            <person name="Andreopoulos B."/>
            <person name="Baker S."/>
            <person name="Barry K."/>
            <person name="Bills G."/>
            <person name="Bluhm B."/>
            <person name="Cannon C."/>
            <person name="Castanera R."/>
            <person name="Culley D."/>
            <person name="Daum C."/>
            <person name="Ezra D."/>
            <person name="Gonzalez J."/>
            <person name="Henrissat B."/>
            <person name="Kuo A."/>
            <person name="Liang C."/>
            <person name="Lipzen A."/>
            <person name="Lutzoni F."/>
            <person name="Magnuson J."/>
            <person name="Mondo S."/>
            <person name="Nolan M."/>
            <person name="Ohm R."/>
            <person name="Pangilinan J."/>
            <person name="Park H.-J."/>
            <person name="Ramirez L."/>
            <person name="Alfaro M."/>
            <person name="Sun H."/>
            <person name="Tritt A."/>
            <person name="Yoshinaga Y."/>
            <person name="Zwiers L.-H."/>
            <person name="Turgeon B."/>
            <person name="Goodwin S."/>
            <person name="Spatafora J."/>
            <person name="Crous P."/>
            <person name="Grigoriev I."/>
        </authorList>
    </citation>
    <scope>NUCLEOTIDE SEQUENCE</scope>
    <source>
        <strain evidence="5">CBS 116005</strain>
    </source>
</reference>
<dbReference type="InterPro" id="IPR020904">
    <property type="entry name" value="Sc_DH/Rdtase_CS"/>
</dbReference>
<dbReference type="AlphaFoldDB" id="A0A6G1L5D5"/>